<feature type="compositionally biased region" description="Acidic residues" evidence="1">
    <location>
        <begin position="99"/>
        <end position="111"/>
    </location>
</feature>
<accession>A0A816Z1W1</accession>
<dbReference type="EMBL" id="CAJNRE010018717">
    <property type="protein sequence ID" value="CAF2173899.1"/>
    <property type="molecule type" value="Genomic_DNA"/>
</dbReference>
<protein>
    <submittedName>
        <fullName evidence="2">Uncharacterized protein</fullName>
    </submittedName>
</protein>
<comment type="caution">
    <text evidence="2">The sequence shown here is derived from an EMBL/GenBank/DDBJ whole genome shotgun (WGS) entry which is preliminary data.</text>
</comment>
<dbReference type="AlphaFoldDB" id="A0A816Z1W1"/>
<evidence type="ECO:0000256" key="1">
    <source>
        <dbReference type="SAM" id="MobiDB-lite"/>
    </source>
</evidence>
<evidence type="ECO:0000313" key="2">
    <source>
        <dbReference type="EMBL" id="CAF2173899.1"/>
    </source>
</evidence>
<organism evidence="2 3">
    <name type="scientific">Rotaria magnacalcarata</name>
    <dbReference type="NCBI Taxonomy" id="392030"/>
    <lineage>
        <taxon>Eukaryota</taxon>
        <taxon>Metazoa</taxon>
        <taxon>Spiralia</taxon>
        <taxon>Gnathifera</taxon>
        <taxon>Rotifera</taxon>
        <taxon>Eurotatoria</taxon>
        <taxon>Bdelloidea</taxon>
        <taxon>Philodinida</taxon>
        <taxon>Philodinidae</taxon>
        <taxon>Rotaria</taxon>
    </lineage>
</organism>
<dbReference type="Proteomes" id="UP000663824">
    <property type="component" value="Unassembled WGS sequence"/>
</dbReference>
<evidence type="ECO:0000313" key="3">
    <source>
        <dbReference type="Proteomes" id="UP000663824"/>
    </source>
</evidence>
<gene>
    <name evidence="2" type="ORF">MBJ925_LOCUS33968</name>
</gene>
<proteinExistence type="predicted"/>
<name>A0A816Z1W1_9BILA</name>
<feature type="region of interest" description="Disordered" evidence="1">
    <location>
        <begin position="90"/>
        <end position="111"/>
    </location>
</feature>
<reference evidence="2" key="1">
    <citation type="submission" date="2021-02" db="EMBL/GenBank/DDBJ databases">
        <authorList>
            <person name="Nowell W R."/>
        </authorList>
    </citation>
    <scope>NUCLEOTIDE SEQUENCE</scope>
</reference>
<sequence length="111" mass="13089">MRVFVFISLKLIRKTRRKDIPIIDQLDDQSFSLTMEHALIPIHIVLTLILNPQQRYGQPYNDQWYYDIKLSAPPTKQSILALIETIKELNERPSNNHDNDDDDDDDDDDNH</sequence>